<dbReference type="EMBL" id="CADEAL010003469">
    <property type="protein sequence ID" value="CAB1444838.1"/>
    <property type="molecule type" value="Genomic_DNA"/>
</dbReference>
<dbReference type="AlphaFoldDB" id="A0A9N7YYR1"/>
<sequence>MRDEMVLEEAGLVSGQTIMCLCGCGVGPLGRVSPDTPSIHSSSSRLISTTSVCMVPSVPSLSKQCHSCRRLQVLAAAAHRTRVPHMFGAVNIMARICALCALRIGAHGSPPGMSGVLHLQLHSASFPMELKRKASLEY</sequence>
<reference evidence="1" key="1">
    <citation type="submission" date="2020-03" db="EMBL/GenBank/DDBJ databases">
        <authorList>
            <person name="Weist P."/>
        </authorList>
    </citation>
    <scope>NUCLEOTIDE SEQUENCE</scope>
</reference>
<comment type="caution">
    <text evidence="1">The sequence shown here is derived from an EMBL/GenBank/DDBJ whole genome shotgun (WGS) entry which is preliminary data.</text>
</comment>
<name>A0A9N7YYR1_PLEPL</name>
<dbReference type="Proteomes" id="UP001153269">
    <property type="component" value="Unassembled WGS sequence"/>
</dbReference>
<evidence type="ECO:0000313" key="2">
    <source>
        <dbReference type="Proteomes" id="UP001153269"/>
    </source>
</evidence>
<organism evidence="1 2">
    <name type="scientific">Pleuronectes platessa</name>
    <name type="common">European plaice</name>
    <dbReference type="NCBI Taxonomy" id="8262"/>
    <lineage>
        <taxon>Eukaryota</taxon>
        <taxon>Metazoa</taxon>
        <taxon>Chordata</taxon>
        <taxon>Craniata</taxon>
        <taxon>Vertebrata</taxon>
        <taxon>Euteleostomi</taxon>
        <taxon>Actinopterygii</taxon>
        <taxon>Neopterygii</taxon>
        <taxon>Teleostei</taxon>
        <taxon>Neoteleostei</taxon>
        <taxon>Acanthomorphata</taxon>
        <taxon>Carangaria</taxon>
        <taxon>Pleuronectiformes</taxon>
        <taxon>Pleuronectoidei</taxon>
        <taxon>Pleuronectidae</taxon>
        <taxon>Pleuronectes</taxon>
    </lineage>
</organism>
<accession>A0A9N7YYR1</accession>
<keyword evidence="2" id="KW-1185">Reference proteome</keyword>
<proteinExistence type="predicted"/>
<evidence type="ECO:0000313" key="1">
    <source>
        <dbReference type="EMBL" id="CAB1444838.1"/>
    </source>
</evidence>
<protein>
    <submittedName>
        <fullName evidence="1">Uncharacterized protein</fullName>
    </submittedName>
</protein>
<gene>
    <name evidence="1" type="ORF">PLEPLA_LOCUS32556</name>
</gene>